<organism evidence="1 2">
    <name type="scientific">Paroceanicella profunda</name>
    <dbReference type="NCBI Taxonomy" id="2579971"/>
    <lineage>
        <taxon>Bacteria</taxon>
        <taxon>Pseudomonadati</taxon>
        <taxon>Pseudomonadota</taxon>
        <taxon>Alphaproteobacteria</taxon>
        <taxon>Rhodobacterales</taxon>
        <taxon>Paracoccaceae</taxon>
        <taxon>Paroceanicella</taxon>
    </lineage>
</organism>
<proteinExistence type="predicted"/>
<dbReference type="KEGG" id="ppru:FDP22_20310"/>
<geneLocation type="plasmid" evidence="2">
    <name>pd4m1a</name>
</geneLocation>
<dbReference type="OrthoDB" id="9813911at2"/>
<name>A0A5B8G436_9RHOB</name>
<accession>A0A5B8G436</accession>
<sequence length="121" mass="12575">MEPGFRRLLRLENAGIALGLAVLLVRAAPERWLVAGVPILPHLFIAGHAFGPRVGARCCNAVHSYAGPGRPVGAGALAGWAPGRLIAALRALHISIDRALGFGLKRVQGFGHTHLGAPGRG</sequence>
<dbReference type="InterPro" id="IPR025356">
    <property type="entry name" value="DUF4260"/>
</dbReference>
<dbReference type="Pfam" id="PF14079">
    <property type="entry name" value="DUF4260"/>
    <property type="match status" value="1"/>
</dbReference>
<gene>
    <name evidence="1" type="ORF">FDP22_20310</name>
</gene>
<keyword evidence="1" id="KW-0614">Plasmid</keyword>
<dbReference type="Proteomes" id="UP000305888">
    <property type="component" value="Plasmid pD4M1A"/>
</dbReference>
<dbReference type="AlphaFoldDB" id="A0A5B8G436"/>
<protein>
    <submittedName>
        <fullName evidence="1">DUF4260 family protein</fullName>
    </submittedName>
</protein>
<reference evidence="1 2" key="1">
    <citation type="submission" date="2019-06" db="EMBL/GenBank/DDBJ databases">
        <title>Genome sequence of Rhodobacteraceae bacterium D4M1.</title>
        <authorList>
            <person name="Cao J."/>
        </authorList>
    </citation>
    <scope>NUCLEOTIDE SEQUENCE [LARGE SCALE GENOMIC DNA]</scope>
    <source>
        <strain evidence="1 2">D4M1</strain>
        <plasmid evidence="2">pd4m1a</plasmid>
    </source>
</reference>
<evidence type="ECO:0000313" key="1">
    <source>
        <dbReference type="EMBL" id="QDL94199.1"/>
    </source>
</evidence>
<keyword evidence="2" id="KW-1185">Reference proteome</keyword>
<dbReference type="RefSeq" id="WP_138578094.1">
    <property type="nucleotide sequence ID" value="NZ_CP040819.1"/>
</dbReference>
<evidence type="ECO:0000313" key="2">
    <source>
        <dbReference type="Proteomes" id="UP000305888"/>
    </source>
</evidence>
<dbReference type="EMBL" id="CP040819">
    <property type="protein sequence ID" value="QDL94199.1"/>
    <property type="molecule type" value="Genomic_DNA"/>
</dbReference>